<dbReference type="EMBL" id="AP028909">
    <property type="protein sequence ID" value="BES89077.1"/>
    <property type="molecule type" value="Genomic_DNA"/>
</dbReference>
<keyword evidence="2" id="KW-1185">Reference proteome</keyword>
<evidence type="ECO:0000313" key="1">
    <source>
        <dbReference type="EMBL" id="BES89077.1"/>
    </source>
</evidence>
<dbReference type="Proteomes" id="UP001307889">
    <property type="component" value="Chromosome 1"/>
</dbReference>
<proteinExistence type="predicted"/>
<organism evidence="1 2">
    <name type="scientific">Nesidiocoris tenuis</name>
    <dbReference type="NCBI Taxonomy" id="355587"/>
    <lineage>
        <taxon>Eukaryota</taxon>
        <taxon>Metazoa</taxon>
        <taxon>Ecdysozoa</taxon>
        <taxon>Arthropoda</taxon>
        <taxon>Hexapoda</taxon>
        <taxon>Insecta</taxon>
        <taxon>Pterygota</taxon>
        <taxon>Neoptera</taxon>
        <taxon>Paraneoptera</taxon>
        <taxon>Hemiptera</taxon>
        <taxon>Heteroptera</taxon>
        <taxon>Panheteroptera</taxon>
        <taxon>Cimicomorpha</taxon>
        <taxon>Miridae</taxon>
        <taxon>Dicyphina</taxon>
        <taxon>Nesidiocoris</taxon>
    </lineage>
</organism>
<protein>
    <submittedName>
        <fullName evidence="1">Uncharacterized protein</fullName>
    </submittedName>
</protein>
<reference evidence="1 2" key="1">
    <citation type="submission" date="2023-09" db="EMBL/GenBank/DDBJ databases">
        <title>Nesidiocoris tenuis whole genome shotgun sequence.</title>
        <authorList>
            <person name="Shibata T."/>
            <person name="Shimoda M."/>
            <person name="Kobayashi T."/>
            <person name="Uehara T."/>
        </authorList>
    </citation>
    <scope>NUCLEOTIDE SEQUENCE [LARGE SCALE GENOMIC DNA]</scope>
    <source>
        <strain evidence="1 2">Japan</strain>
    </source>
</reference>
<accession>A0ABN7AFK5</accession>
<gene>
    <name evidence="1" type="ORF">NTJ_01885</name>
</gene>
<name>A0ABN7AFK5_9HEMI</name>
<sequence length="109" mass="12354">MNKPPVYISAYTYLGCLQREFRFTNRWTREHAIFSNLISILCTKSDIGEPRTIRADDVYKRNEETANQAETSCQGMERWLLAGKGSGKLTVGGKAKAGGRDEIIRIYYG</sequence>
<evidence type="ECO:0000313" key="2">
    <source>
        <dbReference type="Proteomes" id="UP001307889"/>
    </source>
</evidence>